<accession>A0ABS2DDK3</accession>
<dbReference type="SMART" id="SM00014">
    <property type="entry name" value="acidPPc"/>
    <property type="match status" value="1"/>
</dbReference>
<feature type="transmembrane region" description="Helical" evidence="1">
    <location>
        <begin position="68"/>
        <end position="93"/>
    </location>
</feature>
<dbReference type="InterPro" id="IPR036938">
    <property type="entry name" value="PAP2/HPO_sf"/>
</dbReference>
<sequence>MISTRFSLLYVLLSIMTFIILSMQYDSSSLHTFDSEIASFITTNFPKELLPFFTFITDMGSYDITFPLLIVVSLGLLLYRKFILFFLFIINFYGVRHLNSILKEFFQRDRPPSSYHLVDAHNFSFPSGHSMNSIAFYGLLCWLLLHIPLFRRRIPQFVILVSFSLFILCIGISRIYLRVHFPTDVIAGFLAGSAWFISLILIFHSHSKYVAHKSE</sequence>
<keyword evidence="1" id="KW-0812">Transmembrane</keyword>
<evidence type="ECO:0000256" key="1">
    <source>
        <dbReference type="SAM" id="Phobius"/>
    </source>
</evidence>
<evidence type="ECO:0000313" key="4">
    <source>
        <dbReference type="Proteomes" id="UP001518925"/>
    </source>
</evidence>
<feature type="transmembrane region" description="Helical" evidence="1">
    <location>
        <begin position="134"/>
        <end position="150"/>
    </location>
</feature>
<feature type="transmembrane region" description="Helical" evidence="1">
    <location>
        <begin position="185"/>
        <end position="203"/>
    </location>
</feature>
<keyword evidence="1" id="KW-0472">Membrane</keyword>
<evidence type="ECO:0000259" key="2">
    <source>
        <dbReference type="SMART" id="SM00014"/>
    </source>
</evidence>
<dbReference type="SUPFAM" id="SSF48317">
    <property type="entry name" value="Acid phosphatase/Vanadium-dependent haloperoxidase"/>
    <property type="match status" value="1"/>
</dbReference>
<proteinExistence type="predicted"/>
<dbReference type="EMBL" id="JAFELM010000013">
    <property type="protein sequence ID" value="MBM6616539.1"/>
    <property type="molecule type" value="Genomic_DNA"/>
</dbReference>
<evidence type="ECO:0000313" key="3">
    <source>
        <dbReference type="EMBL" id="MBM6616539.1"/>
    </source>
</evidence>
<organism evidence="3 4">
    <name type="scientific">Bacillus suaedaesalsae</name>
    <dbReference type="NCBI Taxonomy" id="2810349"/>
    <lineage>
        <taxon>Bacteria</taxon>
        <taxon>Bacillati</taxon>
        <taxon>Bacillota</taxon>
        <taxon>Bacilli</taxon>
        <taxon>Bacillales</taxon>
        <taxon>Bacillaceae</taxon>
        <taxon>Bacillus</taxon>
    </lineage>
</organism>
<feature type="transmembrane region" description="Helical" evidence="1">
    <location>
        <begin position="7"/>
        <end position="25"/>
    </location>
</feature>
<dbReference type="InterPro" id="IPR000326">
    <property type="entry name" value="PAP2/HPO"/>
</dbReference>
<name>A0ABS2DDK3_9BACI</name>
<feature type="transmembrane region" description="Helical" evidence="1">
    <location>
        <begin position="157"/>
        <end position="179"/>
    </location>
</feature>
<dbReference type="Pfam" id="PF01569">
    <property type="entry name" value="PAP2"/>
    <property type="match status" value="1"/>
</dbReference>
<comment type="caution">
    <text evidence="3">The sequence shown here is derived from an EMBL/GenBank/DDBJ whole genome shotgun (WGS) entry which is preliminary data.</text>
</comment>
<dbReference type="CDD" id="cd03392">
    <property type="entry name" value="PAP2_like_2"/>
    <property type="match status" value="1"/>
</dbReference>
<dbReference type="PANTHER" id="PTHR14969:SF13">
    <property type="entry name" value="AT30094P"/>
    <property type="match status" value="1"/>
</dbReference>
<keyword evidence="1" id="KW-1133">Transmembrane helix</keyword>
<reference evidence="3 4" key="1">
    <citation type="submission" date="2021-02" db="EMBL/GenBank/DDBJ databases">
        <title>Bacillus sp. RD4P76, an endophyte from a halophyte.</title>
        <authorList>
            <person name="Sun J.-Q."/>
        </authorList>
    </citation>
    <scope>NUCLEOTIDE SEQUENCE [LARGE SCALE GENOMIC DNA]</scope>
    <source>
        <strain evidence="3 4">RD4P76</strain>
    </source>
</reference>
<dbReference type="Gene3D" id="1.20.144.10">
    <property type="entry name" value="Phosphatidic acid phosphatase type 2/haloperoxidase"/>
    <property type="match status" value="2"/>
</dbReference>
<dbReference type="PANTHER" id="PTHR14969">
    <property type="entry name" value="SPHINGOSINE-1-PHOSPHATE PHOSPHOHYDROLASE"/>
    <property type="match status" value="1"/>
</dbReference>
<feature type="domain" description="Phosphatidic acid phosphatase type 2/haloperoxidase" evidence="2">
    <location>
        <begin position="83"/>
        <end position="200"/>
    </location>
</feature>
<protein>
    <submittedName>
        <fullName evidence="3">Phosphatase PAP2 family protein</fullName>
    </submittedName>
</protein>
<keyword evidence="4" id="KW-1185">Reference proteome</keyword>
<dbReference type="RefSeq" id="WP_204201927.1">
    <property type="nucleotide sequence ID" value="NZ_JAFELM010000013.1"/>
</dbReference>
<gene>
    <name evidence="3" type="ORF">JR050_02435</name>
</gene>
<dbReference type="Proteomes" id="UP001518925">
    <property type="component" value="Unassembled WGS sequence"/>
</dbReference>